<dbReference type="InterPro" id="IPR045851">
    <property type="entry name" value="AMP-bd_C_sf"/>
</dbReference>
<evidence type="ECO:0000256" key="2">
    <source>
        <dbReference type="ARBA" id="ARBA00022598"/>
    </source>
</evidence>
<dbReference type="GeneID" id="92049549"/>
<feature type="domain" description="AMP-binding enzyme C-terminal" evidence="4">
    <location>
        <begin position="486"/>
        <end position="560"/>
    </location>
</feature>
<dbReference type="Gene3D" id="3.30.300.30">
    <property type="match status" value="1"/>
</dbReference>
<dbReference type="InterPro" id="IPR042099">
    <property type="entry name" value="ANL_N_sf"/>
</dbReference>
<name>A0ABR1V2K8_9PEZI</name>
<evidence type="ECO:0000259" key="3">
    <source>
        <dbReference type="Pfam" id="PF00501"/>
    </source>
</evidence>
<comment type="similarity">
    <text evidence="1">Belongs to the ATP-dependent AMP-binding enzyme family.</text>
</comment>
<dbReference type="RefSeq" id="XP_066662181.1">
    <property type="nucleotide sequence ID" value="XM_066816489.1"/>
</dbReference>
<evidence type="ECO:0000313" key="5">
    <source>
        <dbReference type="EMBL" id="KAK8065428.1"/>
    </source>
</evidence>
<feature type="domain" description="AMP-dependent synthetase/ligase" evidence="3">
    <location>
        <begin position="89"/>
        <end position="157"/>
    </location>
</feature>
<dbReference type="PANTHER" id="PTHR43107">
    <property type="entry name" value="LONG-CHAIN FATTY ACID TRANSPORT PROTEIN"/>
    <property type="match status" value="1"/>
</dbReference>
<dbReference type="EMBL" id="JAQQWN010000009">
    <property type="protein sequence ID" value="KAK8065428.1"/>
    <property type="molecule type" value="Genomic_DNA"/>
</dbReference>
<evidence type="ECO:0000256" key="1">
    <source>
        <dbReference type="ARBA" id="ARBA00006432"/>
    </source>
</evidence>
<protein>
    <submittedName>
        <fullName evidence="5">Uncharacterized protein</fullName>
    </submittedName>
</protein>
<dbReference type="SUPFAM" id="SSF56801">
    <property type="entry name" value="Acetyl-CoA synthetase-like"/>
    <property type="match status" value="1"/>
</dbReference>
<dbReference type="Gene3D" id="3.40.50.12780">
    <property type="entry name" value="N-terminal domain of ligase-like"/>
    <property type="match status" value="2"/>
</dbReference>
<dbReference type="InterPro" id="IPR025110">
    <property type="entry name" value="AMP-bd_C"/>
</dbReference>
<dbReference type="Pfam" id="PF00501">
    <property type="entry name" value="AMP-binding"/>
    <property type="match status" value="2"/>
</dbReference>
<proteinExistence type="inferred from homology"/>
<sequence length="619" mass="69523">MALAAGSAMLAAAAYLDGKYQLRRDWKLVRNQKEGERLHAQRGGQDVPVVYPGRDLQKVAQRKSHLVPGPDSDVPGTVRDVRKIRPVALEQGIRPGDLVAVYLLNSVEFFAVMFACHCIGASPALINYNLEGRPLHHCLDVCESKVLVVDEDEKCQARGGRKQGLHRVEEDGHLHFGQRIQTANRGETAGGSGRELAERHGGNFPVLPYLHQRYHGAAQGLCIQSESTYYNLPFGCKPGVDCWYNSMPLYHGTGIISTTTLLLGGVGLAIAPKFSVSGFWPDVTESGATFFIYVGETIRYLLNAPPPPEQLRKHRLRGAYGNGLRPDVWTKFQERFGVPEIAEFFSSSEGMLHLLVWDRGPYLRDCVGHHGLIQRYRMRNTYVPVRIDHETGDEIWRDPKTGFAQRVPYEEGGEILVAVPDQKPWQVYWKNEEASNKRFARDVFKKGDLWYRSGDSLRRGKDGHWYFLDRLGDTFRWKSENVSTAEVAEVLGRFSGIAEANVYGVSVPHHEGRAGCAAIHLDPAVSADTLDYEKLAAFAKSELPKYAVPVFLRMVSASSHIHNHKQNKVLLRKEGVDPDLIGTEEKGNKDDTILWLQGDRYVPFERTDWKSLQASRARL</sequence>
<dbReference type="InterPro" id="IPR000873">
    <property type="entry name" value="AMP-dep_synth/lig_dom"/>
</dbReference>
<dbReference type="PANTHER" id="PTHR43107:SF6">
    <property type="entry name" value="ACYL-COA SYNTHETASE FAMILY PROTEIN (CEFD1), PUTATIVE (AFU_ORTHOLOGUE AFUA_6G03630)-RELATED"/>
    <property type="match status" value="1"/>
</dbReference>
<gene>
    <name evidence="5" type="ORF">PG997_012175</name>
</gene>
<evidence type="ECO:0000313" key="6">
    <source>
        <dbReference type="Proteomes" id="UP001433268"/>
    </source>
</evidence>
<reference evidence="5 6" key="1">
    <citation type="submission" date="2023-01" db="EMBL/GenBank/DDBJ databases">
        <title>Analysis of 21 Apiospora genomes using comparative genomics revels a genus with tremendous synthesis potential of carbohydrate active enzymes and secondary metabolites.</title>
        <authorList>
            <person name="Sorensen T."/>
        </authorList>
    </citation>
    <scope>NUCLEOTIDE SEQUENCE [LARGE SCALE GENOMIC DNA]</scope>
    <source>
        <strain evidence="5 6">CBS 114990</strain>
    </source>
</reference>
<keyword evidence="6" id="KW-1185">Reference proteome</keyword>
<dbReference type="Proteomes" id="UP001433268">
    <property type="component" value="Unassembled WGS sequence"/>
</dbReference>
<dbReference type="Pfam" id="PF13193">
    <property type="entry name" value="AMP-binding_C"/>
    <property type="match status" value="1"/>
</dbReference>
<evidence type="ECO:0000259" key="4">
    <source>
        <dbReference type="Pfam" id="PF13193"/>
    </source>
</evidence>
<comment type="caution">
    <text evidence="5">The sequence shown here is derived from an EMBL/GenBank/DDBJ whole genome shotgun (WGS) entry which is preliminary data.</text>
</comment>
<accession>A0ABR1V2K8</accession>
<organism evidence="5 6">
    <name type="scientific">Apiospora hydei</name>
    <dbReference type="NCBI Taxonomy" id="1337664"/>
    <lineage>
        <taxon>Eukaryota</taxon>
        <taxon>Fungi</taxon>
        <taxon>Dikarya</taxon>
        <taxon>Ascomycota</taxon>
        <taxon>Pezizomycotina</taxon>
        <taxon>Sordariomycetes</taxon>
        <taxon>Xylariomycetidae</taxon>
        <taxon>Amphisphaeriales</taxon>
        <taxon>Apiosporaceae</taxon>
        <taxon>Apiospora</taxon>
    </lineage>
</organism>
<feature type="domain" description="AMP-dependent synthetase/ligase" evidence="3">
    <location>
        <begin position="234"/>
        <end position="371"/>
    </location>
</feature>
<keyword evidence="2" id="KW-0436">Ligase</keyword>